<dbReference type="GO" id="GO:0006355">
    <property type="term" value="P:regulation of DNA-templated transcription"/>
    <property type="evidence" value="ECO:0007669"/>
    <property type="project" value="InterPro"/>
</dbReference>
<dbReference type="EMBL" id="MT275497">
    <property type="protein sequence ID" value="UBT01613.1"/>
    <property type="molecule type" value="mRNA"/>
</dbReference>
<proteinExistence type="evidence at transcript level"/>
<evidence type="ECO:0000256" key="2">
    <source>
        <dbReference type="ARBA" id="ARBA00023015"/>
    </source>
</evidence>
<organism evidence="7">
    <name type="scientific">Litchi chinensis</name>
    <name type="common">Lychee</name>
    <dbReference type="NCBI Taxonomy" id="151069"/>
    <lineage>
        <taxon>Eukaryota</taxon>
        <taxon>Viridiplantae</taxon>
        <taxon>Streptophyta</taxon>
        <taxon>Embryophyta</taxon>
        <taxon>Tracheophyta</taxon>
        <taxon>Spermatophyta</taxon>
        <taxon>Magnoliopsida</taxon>
        <taxon>eudicotyledons</taxon>
        <taxon>Gunneridae</taxon>
        <taxon>Pentapetalae</taxon>
        <taxon>rosids</taxon>
        <taxon>malvids</taxon>
        <taxon>Sapindales</taxon>
        <taxon>Sapindaceae</taxon>
        <taxon>Litchi</taxon>
    </lineage>
</organism>
<evidence type="ECO:0000259" key="6">
    <source>
        <dbReference type="Pfam" id="PF02365"/>
    </source>
</evidence>
<dbReference type="FunFam" id="2.170.150.80:FF:000002">
    <property type="entry name" value="Nac domain-containing protein 86"/>
    <property type="match status" value="1"/>
</dbReference>
<dbReference type="SUPFAM" id="SSF101941">
    <property type="entry name" value="NAC domain"/>
    <property type="match status" value="1"/>
</dbReference>
<keyword evidence="4" id="KW-0804">Transcription</keyword>
<evidence type="ECO:0000256" key="3">
    <source>
        <dbReference type="ARBA" id="ARBA00023125"/>
    </source>
</evidence>
<dbReference type="Gene3D" id="2.170.150.80">
    <property type="entry name" value="NAC domain"/>
    <property type="match status" value="1"/>
</dbReference>
<keyword evidence="2" id="KW-0805">Transcription regulation</keyword>
<dbReference type="GO" id="GO:0003677">
    <property type="term" value="F:DNA binding"/>
    <property type="evidence" value="ECO:0007669"/>
    <property type="project" value="UniProtKB-KW"/>
</dbReference>
<evidence type="ECO:0000256" key="1">
    <source>
        <dbReference type="ARBA" id="ARBA00004123"/>
    </source>
</evidence>
<keyword evidence="3" id="KW-0238">DNA-binding</keyword>
<evidence type="ECO:0000256" key="4">
    <source>
        <dbReference type="ARBA" id="ARBA00023163"/>
    </source>
</evidence>
<dbReference type="Pfam" id="PF02365">
    <property type="entry name" value="NAM"/>
    <property type="match status" value="1"/>
</dbReference>
<accession>A0A8K1HZN7</accession>
<reference evidence="7" key="1">
    <citation type="submission" date="2020-03" db="EMBL/GenBank/DDBJ databases">
        <title>LcNAC40-LcVPE regulatory module contributes to fruit abscission by promoting autolytic programmed cell death in litchi.</title>
        <authorList>
            <person name="Li C."/>
            <person name="Ning X."/>
            <person name="Zhao M."/>
            <person name="Wen Z."/>
            <person name="Kou L."/>
            <person name="Ma X."/>
            <person name="Peng M."/>
            <person name="Yang Y."/>
            <person name="Wu H."/>
            <person name="Li J."/>
        </authorList>
    </citation>
    <scope>NUCLEOTIDE SEQUENCE</scope>
</reference>
<keyword evidence="5" id="KW-0539">Nucleus</keyword>
<dbReference type="GO" id="GO:0005634">
    <property type="term" value="C:nucleus"/>
    <property type="evidence" value="ECO:0007669"/>
    <property type="project" value="UniProtKB-SubCell"/>
</dbReference>
<dbReference type="InterPro" id="IPR036093">
    <property type="entry name" value="NAC_dom_sf"/>
</dbReference>
<dbReference type="PANTHER" id="PTHR31744">
    <property type="entry name" value="PROTEIN CUP-SHAPED COTYLEDON 2-RELATED"/>
    <property type="match status" value="1"/>
</dbReference>
<comment type="subcellular location">
    <subcellularLocation>
        <location evidence="1">Nucleus</location>
    </subcellularLocation>
</comment>
<protein>
    <submittedName>
        <fullName evidence="7">NAC transcription factor 08</fullName>
    </submittedName>
</protein>
<dbReference type="InterPro" id="IPR003441">
    <property type="entry name" value="NAC-dom"/>
</dbReference>
<feature type="domain" description="NAC" evidence="6">
    <location>
        <begin position="4"/>
        <end position="130"/>
    </location>
</feature>
<evidence type="ECO:0000313" key="7">
    <source>
        <dbReference type="EMBL" id="UBT01613.1"/>
    </source>
</evidence>
<evidence type="ECO:0000256" key="5">
    <source>
        <dbReference type="ARBA" id="ARBA00023242"/>
    </source>
</evidence>
<dbReference type="AlphaFoldDB" id="A0A8K1HZN7"/>
<name>A0A8K1HZN7_LITCN</name>
<sequence>MSLPPGFRFHPTDVELVMYWLKKKVMGKRLHFEAIAEVEIYKYAPWDLPDKSCLRSRDLKWFFFCPREKKYANGARMNRATEFGYWKTTGKDRPVHYNNEVVGMIKTLVFHRGKAPRGDRTDWVMHEYRIEQKDLADRGIVQDAYVLCIVFQKDGPGPRNGAQYGAPFREEDWDDDDDNVNCLEVMSSAVFSATVPNQVIPLAASSIAPEGQCIGSSESCLSDTIPEVLPLATVGNDVPNGGDLLPYGDESDDIHAMLAFFMEESTDVPAENGQDKNHDNEQNENFEVTPLDGVDIYNDLADLGNLGEVSGDKCDFIGSSNAAYNRDQMPVDGKESYIELLDLDAPLNGPAEAGQSELNCTDELITDQNCYGHEQPCHLVNPSSSQSVPMLPERPIAVDNQLVACFKENCFYGNASQALLNHGDVNPFEELFQGSHHALEDQRRGKQSRIFHAKTPCVGINTCPSKLMLDADGASSIYVKAEVTRSSFGYTNDALSDKLRGSLVYGGSVDNSHLLAAVSGTTFLPEIFVPFYNV</sequence>
<dbReference type="PANTHER" id="PTHR31744:SF210">
    <property type="entry name" value="NAC DOMAIN-CONTAINING PROTEIN 86-LIKE"/>
    <property type="match status" value="1"/>
</dbReference>